<comment type="caution">
    <text evidence="5">The sequence shown here is derived from an EMBL/GenBank/DDBJ whole genome shotgun (WGS) entry which is preliminary data.</text>
</comment>
<dbReference type="PANTHER" id="PTHR43780">
    <property type="entry name" value="1-AMINOCYCLOPROPANE-1-CARBOXYLATE DEAMINASE-RELATED"/>
    <property type="match status" value="1"/>
</dbReference>
<evidence type="ECO:0000256" key="3">
    <source>
        <dbReference type="ARBA" id="ARBA00022898"/>
    </source>
</evidence>
<keyword evidence="6" id="KW-1185">Reference proteome</keyword>
<evidence type="ECO:0000256" key="1">
    <source>
        <dbReference type="ARBA" id="ARBA00001933"/>
    </source>
</evidence>
<evidence type="ECO:0000259" key="4">
    <source>
        <dbReference type="Pfam" id="PF00291"/>
    </source>
</evidence>
<dbReference type="PIRSF" id="PIRSF006278">
    <property type="entry name" value="ACCD_DCysDesulf"/>
    <property type="match status" value="1"/>
</dbReference>
<accession>A0ABN0WMZ5</accession>
<dbReference type="InterPro" id="IPR027278">
    <property type="entry name" value="ACCD_DCysDesulf"/>
</dbReference>
<dbReference type="Proteomes" id="UP001501757">
    <property type="component" value="Unassembled WGS sequence"/>
</dbReference>
<dbReference type="InterPro" id="IPR036052">
    <property type="entry name" value="TrpB-like_PALP_sf"/>
</dbReference>
<sequence length="274" mass="30199">MRLYIKRDDLIHPVISGNKWRKLKYALVEARQKGVTEIISFGGGYSNHLHALGYCCNKLGIQFMALVRGNYRATPTPMLKDLADWQAQIVYLDKATYQLRSQTDFIAKWQAAHPHALIIPEGGSQTQALAGVAELLNEQTQHFSHIVLPVGSGGTLAGLIAAASTNAADTRLIGIAVLKGQDYLEQQVSALLPQHSFDNWLIDHDFHFGGYAKRNQGLLAFCSTFYQQTQVPIEPVYSGKAAWALKQRLADGYFPPGSQILLLHTGGLQGARTQ</sequence>
<evidence type="ECO:0000256" key="2">
    <source>
        <dbReference type="ARBA" id="ARBA00008639"/>
    </source>
</evidence>
<organism evidence="5 6">
    <name type="scientific">Bowmanella denitrificans</name>
    <dbReference type="NCBI Taxonomy" id="366582"/>
    <lineage>
        <taxon>Bacteria</taxon>
        <taxon>Pseudomonadati</taxon>
        <taxon>Pseudomonadota</taxon>
        <taxon>Gammaproteobacteria</taxon>
        <taxon>Alteromonadales</taxon>
        <taxon>Alteromonadaceae</taxon>
        <taxon>Bowmanella</taxon>
    </lineage>
</organism>
<dbReference type="SUPFAM" id="SSF53686">
    <property type="entry name" value="Tryptophan synthase beta subunit-like PLP-dependent enzymes"/>
    <property type="match status" value="1"/>
</dbReference>
<reference evidence="5 6" key="1">
    <citation type="journal article" date="2019" name="Int. J. Syst. Evol. Microbiol.">
        <title>The Global Catalogue of Microorganisms (GCM) 10K type strain sequencing project: providing services to taxonomists for standard genome sequencing and annotation.</title>
        <authorList>
            <consortium name="The Broad Institute Genomics Platform"/>
            <consortium name="The Broad Institute Genome Sequencing Center for Infectious Disease"/>
            <person name="Wu L."/>
            <person name="Ma J."/>
        </authorList>
    </citation>
    <scope>NUCLEOTIDE SEQUENCE [LARGE SCALE GENOMIC DNA]</scope>
    <source>
        <strain evidence="5 6">JCM 13378</strain>
    </source>
</reference>
<comment type="similarity">
    <text evidence="2">Belongs to the ACC deaminase/D-cysteine desulfhydrase family.</text>
</comment>
<proteinExistence type="inferred from homology"/>
<evidence type="ECO:0000313" key="5">
    <source>
        <dbReference type="EMBL" id="GAA0341595.1"/>
    </source>
</evidence>
<dbReference type="PANTHER" id="PTHR43780:SF2">
    <property type="entry name" value="1-AMINOCYCLOPROPANE-1-CARBOXYLATE DEAMINASE-RELATED"/>
    <property type="match status" value="1"/>
</dbReference>
<gene>
    <name evidence="5" type="ORF">GCM10009092_02660</name>
</gene>
<name>A0ABN0WMZ5_9ALTE</name>
<evidence type="ECO:0000313" key="6">
    <source>
        <dbReference type="Proteomes" id="UP001501757"/>
    </source>
</evidence>
<dbReference type="InterPro" id="IPR001926">
    <property type="entry name" value="TrpB-like_PALP"/>
</dbReference>
<comment type="cofactor">
    <cofactor evidence="1">
        <name>pyridoxal 5'-phosphate</name>
        <dbReference type="ChEBI" id="CHEBI:597326"/>
    </cofactor>
</comment>
<dbReference type="Gene3D" id="3.40.50.1100">
    <property type="match status" value="2"/>
</dbReference>
<feature type="domain" description="Tryptophan synthase beta chain-like PALP" evidence="4">
    <location>
        <begin position="2"/>
        <end position="266"/>
    </location>
</feature>
<keyword evidence="3" id="KW-0663">Pyridoxal phosphate</keyword>
<dbReference type="EMBL" id="BAAAEI010000002">
    <property type="protein sequence ID" value="GAA0341595.1"/>
    <property type="molecule type" value="Genomic_DNA"/>
</dbReference>
<protein>
    <submittedName>
        <fullName evidence="5">Pyridoxal-phosphate dependent enzyme</fullName>
    </submittedName>
</protein>
<dbReference type="Pfam" id="PF00291">
    <property type="entry name" value="PALP"/>
    <property type="match status" value="1"/>
</dbReference>